<reference evidence="3" key="3">
    <citation type="journal article" date="2018" name="Plant J.">
        <title>The Sorghum bicolor reference genome: improved assembly, gene annotations, a transcriptome atlas, and signatures of genome organization.</title>
        <authorList>
            <person name="McCormick R.F."/>
            <person name="Truong S.K."/>
            <person name="Sreedasyam A."/>
            <person name="Jenkins J."/>
            <person name="Shu S."/>
            <person name="Sims D."/>
            <person name="Kennedy M."/>
            <person name="Amirebrahimi M."/>
            <person name="Weers B.D."/>
            <person name="McKinley B."/>
            <person name="Mattison A."/>
            <person name="Morishige D.T."/>
            <person name="Grimwood J."/>
            <person name="Schmutz J."/>
            <person name="Mullet J.E."/>
        </authorList>
    </citation>
    <scope>NUCLEOTIDE SEQUENCE [LARGE SCALE GENOMIC DNA]</scope>
    <source>
        <strain evidence="3">cv. BTx623</strain>
    </source>
</reference>
<dbReference type="EMBL" id="CM000766">
    <property type="protein sequence ID" value="OQU80344.1"/>
    <property type="molecule type" value="Genomic_DNA"/>
</dbReference>
<dbReference type="EMBL" id="CM000766">
    <property type="protein sequence ID" value="OQU80345.1"/>
    <property type="molecule type" value="Genomic_DNA"/>
</dbReference>
<name>A0A1Z5RA89_SORBI</name>
<reference evidence="2" key="2">
    <citation type="submission" date="2017-02" db="EMBL/GenBank/DDBJ databases">
        <title>WGS assembly of Sorghum bicolor.</title>
        <authorList>
            <person name="Paterson A."/>
            <person name="Mullet J."/>
            <person name="Bowers J."/>
            <person name="Bruggmann R."/>
            <person name="Dubchak I."/>
            <person name="Grimwood J."/>
            <person name="Gundlach H."/>
            <person name="Haberer G."/>
            <person name="Hellsten U."/>
            <person name="Mitros T."/>
            <person name="Poliakov A."/>
            <person name="Schmutz J."/>
            <person name="Spannagl M."/>
            <person name="Tang H."/>
            <person name="Wang X."/>
            <person name="Wicker T."/>
            <person name="Bharti A."/>
            <person name="Chapman J."/>
            <person name="Feltus F."/>
            <person name="Gowik U."/>
            <person name="Grigoriev I."/>
            <person name="Lyons E."/>
            <person name="Maher C."/>
            <person name="Martis M."/>
            <person name="Narechania A."/>
            <person name="Otillar R."/>
            <person name="Penning B."/>
            <person name="Salamov A."/>
            <person name="Wang Y."/>
            <person name="Zhang L."/>
            <person name="Carpita N."/>
            <person name="Freeling M."/>
            <person name="Gingle A."/>
            <person name="Hash C."/>
            <person name="Keller B."/>
            <person name="Klein P."/>
            <person name="Kresovich S."/>
            <person name="Mccann M."/>
            <person name="Ming R."/>
            <person name="Peterson D."/>
            <person name="Rahman M."/>
            <person name="Ware D."/>
            <person name="Westhoff P."/>
            <person name="Mayer K."/>
            <person name="Messing J."/>
            <person name="Sims D."/>
            <person name="Jenkins J."/>
            <person name="Shu S."/>
            <person name="Rokhsar D."/>
        </authorList>
    </citation>
    <scope>NUCLEOTIDE SEQUENCE</scope>
</reference>
<evidence type="ECO:0000313" key="3">
    <source>
        <dbReference type="Proteomes" id="UP000000768"/>
    </source>
</evidence>
<dbReference type="Gramene" id="OQU80344">
    <property type="protein sequence ID" value="OQU80344"/>
    <property type="gene ID" value="SORBI_3007G114301"/>
</dbReference>
<feature type="compositionally biased region" description="Polar residues" evidence="1">
    <location>
        <begin position="33"/>
        <end position="48"/>
    </location>
</feature>
<keyword evidence="3" id="KW-1185">Reference proteome</keyword>
<sequence length="80" mass="8719">MDTEYASPRRSPPQSDSASGGGVSFPLSLENAYGSSSDQVGYRSNSSLQIPEPQQIQEEEEDYHGCRKLHLMQGRSQGAT</sequence>
<dbReference type="Gramene" id="OQU80345">
    <property type="protein sequence ID" value="OQU80345"/>
    <property type="gene ID" value="SORBI_3007G114301"/>
</dbReference>
<dbReference type="AlphaFoldDB" id="A0A1Z5RA89"/>
<feature type="region of interest" description="Disordered" evidence="1">
    <location>
        <begin position="1"/>
        <end position="61"/>
    </location>
</feature>
<proteinExistence type="predicted"/>
<gene>
    <name evidence="2" type="ORF">SORBI_3007G114301</name>
</gene>
<dbReference type="InParanoid" id="A0A1Z5RA89"/>
<evidence type="ECO:0000313" key="2">
    <source>
        <dbReference type="EMBL" id="OQU80345.1"/>
    </source>
</evidence>
<organism evidence="2 3">
    <name type="scientific">Sorghum bicolor</name>
    <name type="common">Sorghum</name>
    <name type="synonym">Sorghum vulgare</name>
    <dbReference type="NCBI Taxonomy" id="4558"/>
    <lineage>
        <taxon>Eukaryota</taxon>
        <taxon>Viridiplantae</taxon>
        <taxon>Streptophyta</taxon>
        <taxon>Embryophyta</taxon>
        <taxon>Tracheophyta</taxon>
        <taxon>Spermatophyta</taxon>
        <taxon>Magnoliopsida</taxon>
        <taxon>Liliopsida</taxon>
        <taxon>Poales</taxon>
        <taxon>Poaceae</taxon>
        <taxon>PACMAD clade</taxon>
        <taxon>Panicoideae</taxon>
        <taxon>Andropogonodae</taxon>
        <taxon>Andropogoneae</taxon>
        <taxon>Sorghinae</taxon>
        <taxon>Sorghum</taxon>
    </lineage>
</organism>
<accession>A0A1Z5RA89</accession>
<evidence type="ECO:0000256" key="1">
    <source>
        <dbReference type="SAM" id="MobiDB-lite"/>
    </source>
</evidence>
<protein>
    <submittedName>
        <fullName evidence="2">Uncharacterized protein</fullName>
    </submittedName>
</protein>
<reference evidence="2 3" key="1">
    <citation type="journal article" date="2009" name="Nature">
        <title>The Sorghum bicolor genome and the diversification of grasses.</title>
        <authorList>
            <person name="Paterson A.H."/>
            <person name="Bowers J.E."/>
            <person name="Bruggmann R."/>
            <person name="Dubchak I."/>
            <person name="Grimwood J."/>
            <person name="Gundlach H."/>
            <person name="Haberer G."/>
            <person name="Hellsten U."/>
            <person name="Mitros T."/>
            <person name="Poliakov A."/>
            <person name="Schmutz J."/>
            <person name="Spannagl M."/>
            <person name="Tang H."/>
            <person name="Wang X."/>
            <person name="Wicker T."/>
            <person name="Bharti A.K."/>
            <person name="Chapman J."/>
            <person name="Feltus F.A."/>
            <person name="Gowik U."/>
            <person name="Grigoriev I.V."/>
            <person name="Lyons E."/>
            <person name="Maher C.A."/>
            <person name="Martis M."/>
            <person name="Narechania A."/>
            <person name="Otillar R.P."/>
            <person name="Penning B.W."/>
            <person name="Salamov A.A."/>
            <person name="Wang Y."/>
            <person name="Zhang L."/>
            <person name="Carpita N.C."/>
            <person name="Freeling M."/>
            <person name="Gingle A.R."/>
            <person name="Hash C.T."/>
            <person name="Keller B."/>
            <person name="Klein P."/>
            <person name="Kresovich S."/>
            <person name="McCann M.C."/>
            <person name="Ming R."/>
            <person name="Peterson D.G."/>
            <person name="Mehboob-ur-Rahman"/>
            <person name="Ware D."/>
            <person name="Westhoff P."/>
            <person name="Mayer K.F."/>
            <person name="Messing J."/>
            <person name="Rokhsar D.S."/>
        </authorList>
    </citation>
    <scope>NUCLEOTIDE SEQUENCE [LARGE SCALE GENOMIC DNA]</scope>
    <source>
        <strain evidence="3">cv. BTx623</strain>
    </source>
</reference>
<dbReference type="Proteomes" id="UP000000768">
    <property type="component" value="Chromosome 7"/>
</dbReference>